<dbReference type="eggNOG" id="COG1595">
    <property type="taxonomic scope" value="Bacteria"/>
</dbReference>
<feature type="domain" description="RNA polymerase sigma-70 region 2" evidence="6">
    <location>
        <begin position="20"/>
        <end position="70"/>
    </location>
</feature>
<evidence type="ECO:0000259" key="7">
    <source>
        <dbReference type="Pfam" id="PF08281"/>
    </source>
</evidence>
<dbReference type="InterPro" id="IPR014284">
    <property type="entry name" value="RNA_pol_sigma-70_dom"/>
</dbReference>
<name>G2P753_STRV4</name>
<dbReference type="InterPro" id="IPR013249">
    <property type="entry name" value="RNA_pol_sigma70_r4_t2"/>
</dbReference>
<dbReference type="InterPro" id="IPR036388">
    <property type="entry name" value="WH-like_DNA-bd_sf"/>
</dbReference>
<dbReference type="Gene3D" id="1.10.10.10">
    <property type="entry name" value="Winged helix-like DNA-binding domain superfamily/Winged helix DNA-binding domain"/>
    <property type="match status" value="1"/>
</dbReference>
<comment type="similarity">
    <text evidence="1">Belongs to the sigma-70 factor family. ECF subfamily.</text>
</comment>
<dbReference type="Gene3D" id="1.10.1740.10">
    <property type="match status" value="1"/>
</dbReference>
<feature type="compositionally biased region" description="Pro residues" evidence="5">
    <location>
        <begin position="239"/>
        <end position="252"/>
    </location>
</feature>
<dbReference type="InterPro" id="IPR013324">
    <property type="entry name" value="RNA_pol_sigma_r3/r4-like"/>
</dbReference>
<sequence length="279" mass="30151">MELSLRDRIRAGDQAAFAELFGAHARAVYSHAARLTGDRGAAEDVVSLTFLEAWRLREKLRPDAAPFEGFEGEAGSLDGEGLRPWLYGIATNVLRNTRRTARRHSAALARLPDRPADHDTVPDFADELVGRMEDAERLAAARTALGRLRRSEREVFALCVWSGLSYAAAGEALGVPASTVRSRLARARQRLRRLAEAELARRTSGGRAPGQRRTSGGRPPPEGRGVPFTGRPSESPGAPCAPGPPDVPPSPETPRLAPRTGQVPGGRPEAARSTQEKHR</sequence>
<dbReference type="GO" id="GO:0003677">
    <property type="term" value="F:DNA binding"/>
    <property type="evidence" value="ECO:0007669"/>
    <property type="project" value="InterPro"/>
</dbReference>
<dbReference type="GO" id="GO:0016987">
    <property type="term" value="F:sigma factor activity"/>
    <property type="evidence" value="ECO:0007669"/>
    <property type="project" value="UniProtKB-KW"/>
</dbReference>
<dbReference type="EMBL" id="CP002994">
    <property type="protein sequence ID" value="AEM86941.1"/>
    <property type="molecule type" value="Genomic_DNA"/>
</dbReference>
<evidence type="ECO:0000256" key="2">
    <source>
        <dbReference type="ARBA" id="ARBA00023015"/>
    </source>
</evidence>
<dbReference type="Pfam" id="PF04542">
    <property type="entry name" value="Sigma70_r2"/>
    <property type="match status" value="1"/>
</dbReference>
<dbReference type="InterPro" id="IPR039425">
    <property type="entry name" value="RNA_pol_sigma-70-like"/>
</dbReference>
<dbReference type="GO" id="GO:0006352">
    <property type="term" value="P:DNA-templated transcription initiation"/>
    <property type="evidence" value="ECO:0007669"/>
    <property type="project" value="InterPro"/>
</dbReference>
<dbReference type="SUPFAM" id="SSF88659">
    <property type="entry name" value="Sigma3 and sigma4 domains of RNA polymerase sigma factors"/>
    <property type="match status" value="1"/>
</dbReference>
<dbReference type="InterPro" id="IPR007627">
    <property type="entry name" value="RNA_pol_sigma70_r2"/>
</dbReference>
<dbReference type="SUPFAM" id="SSF88946">
    <property type="entry name" value="Sigma2 domain of RNA polymerase sigma factors"/>
    <property type="match status" value="1"/>
</dbReference>
<dbReference type="NCBIfam" id="TIGR02937">
    <property type="entry name" value="sigma70-ECF"/>
    <property type="match status" value="1"/>
</dbReference>
<dbReference type="PANTHER" id="PTHR43133:SF25">
    <property type="entry name" value="RNA POLYMERASE SIGMA FACTOR RFAY-RELATED"/>
    <property type="match status" value="1"/>
</dbReference>
<evidence type="ECO:0000256" key="5">
    <source>
        <dbReference type="SAM" id="MobiDB-lite"/>
    </source>
</evidence>
<proteinExistence type="inferred from homology"/>
<feature type="compositionally biased region" description="Low complexity" evidence="5">
    <location>
        <begin position="212"/>
        <end position="238"/>
    </location>
</feature>
<dbReference type="PANTHER" id="PTHR43133">
    <property type="entry name" value="RNA POLYMERASE ECF-TYPE SIGMA FACTO"/>
    <property type="match status" value="1"/>
</dbReference>
<evidence type="ECO:0000256" key="1">
    <source>
        <dbReference type="ARBA" id="ARBA00010641"/>
    </source>
</evidence>
<keyword evidence="4" id="KW-0804">Transcription</keyword>
<reference evidence="8" key="1">
    <citation type="submission" date="2011-08" db="EMBL/GenBank/DDBJ databases">
        <title>Complete sequence of chromosome of Streptomyces violaceusniger Tu 4113.</title>
        <authorList>
            <consortium name="US DOE Joint Genome Institute"/>
            <person name="Lucas S."/>
            <person name="Han J."/>
            <person name="Lapidus A."/>
            <person name="Cheng J.-F."/>
            <person name="Goodwin L."/>
            <person name="Pitluck S."/>
            <person name="Peters L."/>
            <person name="Ivanova N."/>
            <person name="Daligault H."/>
            <person name="Detter J.C."/>
            <person name="Han C."/>
            <person name="Tapia R."/>
            <person name="Land M."/>
            <person name="Hauser L."/>
            <person name="Kyrpides N."/>
            <person name="Ivanova N."/>
            <person name="Pagani I."/>
            <person name="Hagen A."/>
            <person name="Katz L."/>
            <person name="Fiedler H.-P."/>
            <person name="Keasling J."/>
            <person name="Fortman J."/>
            <person name="Woyke T."/>
        </authorList>
    </citation>
    <scope>NUCLEOTIDE SEQUENCE [LARGE SCALE GENOMIC DNA]</scope>
    <source>
        <strain evidence="8">Tu 4113</strain>
    </source>
</reference>
<feature type="domain" description="RNA polymerase sigma factor 70 region 4 type 2" evidence="7">
    <location>
        <begin position="140"/>
        <end position="191"/>
    </location>
</feature>
<evidence type="ECO:0000256" key="3">
    <source>
        <dbReference type="ARBA" id="ARBA00023082"/>
    </source>
</evidence>
<organism evidence="8 9">
    <name type="scientific">Streptomyces violaceusniger (strain Tu 4113)</name>
    <dbReference type="NCBI Taxonomy" id="653045"/>
    <lineage>
        <taxon>Bacteria</taxon>
        <taxon>Bacillati</taxon>
        <taxon>Actinomycetota</taxon>
        <taxon>Actinomycetes</taxon>
        <taxon>Kitasatosporales</taxon>
        <taxon>Streptomycetaceae</taxon>
        <taxon>Streptomyces</taxon>
        <taxon>Streptomyces violaceusniger group</taxon>
    </lineage>
</organism>
<evidence type="ECO:0000313" key="9">
    <source>
        <dbReference type="Proteomes" id="UP000008703"/>
    </source>
</evidence>
<keyword evidence="3" id="KW-0731">Sigma factor</keyword>
<evidence type="ECO:0000256" key="4">
    <source>
        <dbReference type="ARBA" id="ARBA00023163"/>
    </source>
</evidence>
<evidence type="ECO:0000259" key="6">
    <source>
        <dbReference type="Pfam" id="PF04542"/>
    </source>
</evidence>
<dbReference type="RefSeq" id="WP_014060413.1">
    <property type="nucleotide sequence ID" value="NC_015957.1"/>
</dbReference>
<protein>
    <submittedName>
        <fullName evidence="8">RNA polymerase, sigma-24 subunit, ECF subfamily</fullName>
    </submittedName>
</protein>
<dbReference type="HOGENOM" id="CLU_047691_9_2_11"/>
<dbReference type="InterPro" id="IPR013325">
    <property type="entry name" value="RNA_pol_sigma_r2"/>
</dbReference>
<dbReference type="AlphaFoldDB" id="G2P753"/>
<dbReference type="KEGG" id="svl:Strvi_7597"/>
<gene>
    <name evidence="8" type="ORF">Strvi_7597</name>
</gene>
<accession>G2P753</accession>
<dbReference type="Pfam" id="PF08281">
    <property type="entry name" value="Sigma70_r4_2"/>
    <property type="match status" value="1"/>
</dbReference>
<evidence type="ECO:0000313" key="8">
    <source>
        <dbReference type="EMBL" id="AEM86941.1"/>
    </source>
</evidence>
<feature type="region of interest" description="Disordered" evidence="5">
    <location>
        <begin position="197"/>
        <end position="279"/>
    </location>
</feature>
<keyword evidence="9" id="KW-1185">Reference proteome</keyword>
<dbReference type="Proteomes" id="UP000008703">
    <property type="component" value="Chromosome"/>
</dbReference>
<keyword evidence="2" id="KW-0805">Transcription regulation</keyword>